<proteinExistence type="predicted"/>
<sequence length="129" mass="15488">MNVSSRTRDRPFEFDWPVEFYWPIIFEKTVSSPRAHSLTRYVFGVPITFLIFKESPRVHNLSRYIFGVPFNPNPFKYAYLLGTCTLPPFNCILNYRYRYSIHMLVNTRTVFSCMSKKKTENYLRIICFM</sequence>
<reference evidence="1" key="1">
    <citation type="submission" date="2021-05" db="EMBL/GenBank/DDBJ databases">
        <authorList>
            <person name="Alioto T."/>
            <person name="Alioto T."/>
            <person name="Gomez Garrido J."/>
        </authorList>
    </citation>
    <scope>NUCLEOTIDE SEQUENCE</scope>
</reference>
<dbReference type="EMBL" id="HBUF01062878">
    <property type="protein sequence ID" value="CAG6626563.1"/>
    <property type="molecule type" value="Transcribed_RNA"/>
</dbReference>
<dbReference type="AlphaFoldDB" id="A0A8D8VJ50"/>
<evidence type="ECO:0000313" key="1">
    <source>
        <dbReference type="EMBL" id="CAG6626563.1"/>
    </source>
</evidence>
<accession>A0A8D8VJ50</accession>
<organism evidence="1">
    <name type="scientific">Cacopsylla melanoneura</name>
    <dbReference type="NCBI Taxonomy" id="428564"/>
    <lineage>
        <taxon>Eukaryota</taxon>
        <taxon>Metazoa</taxon>
        <taxon>Ecdysozoa</taxon>
        <taxon>Arthropoda</taxon>
        <taxon>Hexapoda</taxon>
        <taxon>Insecta</taxon>
        <taxon>Pterygota</taxon>
        <taxon>Neoptera</taxon>
        <taxon>Paraneoptera</taxon>
        <taxon>Hemiptera</taxon>
        <taxon>Sternorrhyncha</taxon>
        <taxon>Psylloidea</taxon>
        <taxon>Psyllidae</taxon>
        <taxon>Psyllinae</taxon>
        <taxon>Cacopsylla</taxon>
    </lineage>
</organism>
<protein>
    <submittedName>
        <fullName evidence="1">Uncharacterized protein</fullName>
    </submittedName>
</protein>
<name>A0A8D8VJ50_9HEMI</name>